<reference evidence="2" key="1">
    <citation type="journal article" date="2009" name="Proc. Natl. Acad. Sci. U.S.A.">
        <title>Biogeography of the Sulfolobus islandicus pan-genome.</title>
        <authorList>
            <person name="Reno M.L."/>
            <person name="Held N.L."/>
            <person name="Fields C.J."/>
            <person name="Burke P.V."/>
            <person name="Whitaker R.J."/>
        </authorList>
    </citation>
    <scope>NUCLEOTIDE SEQUENCE [LARGE SCALE GENOMIC DNA]</scope>
    <source>
        <strain evidence="2">L.D.8.5 / Lassen #2</strain>
    </source>
</reference>
<dbReference type="Proteomes" id="UP000001404">
    <property type="component" value="Chromosome"/>
</dbReference>
<evidence type="ECO:0000313" key="1">
    <source>
        <dbReference type="EMBL" id="ADB88705.1"/>
    </source>
</evidence>
<evidence type="ECO:0000313" key="2">
    <source>
        <dbReference type="Proteomes" id="UP000001404"/>
    </source>
</evidence>
<gene>
    <name evidence="1" type="ordered locus">LD85_3113</name>
</gene>
<accession>D2PIP9</accession>
<proteinExistence type="predicted"/>
<name>D2PIP9_SACI9</name>
<organism evidence="1 2">
    <name type="scientific">Saccharolobus islandicus (strain L.D.8.5 / Lassen #2)</name>
    <name type="common">Sulfolobus islandicus</name>
    <dbReference type="NCBI Taxonomy" id="425944"/>
    <lineage>
        <taxon>Archaea</taxon>
        <taxon>Thermoproteota</taxon>
        <taxon>Thermoprotei</taxon>
        <taxon>Sulfolobales</taxon>
        <taxon>Sulfolobaceae</taxon>
        <taxon>Saccharolobus</taxon>
    </lineage>
</organism>
<dbReference type="AlphaFoldDB" id="D2PIP9"/>
<protein>
    <submittedName>
        <fullName evidence="1">Uncharacterized protein</fullName>
    </submittedName>
</protein>
<dbReference type="HOGENOM" id="CLU_3263999_0_0_2"/>
<sequence length="41" mass="4857">MPSLLRKTQLKFSNVKWLWKNYNVSKDSLVYVDEISRGVNV</sequence>
<dbReference type="KEGG" id="sii:LD85_3113"/>
<dbReference type="EMBL" id="CP001731">
    <property type="protein sequence ID" value="ADB88705.1"/>
    <property type="molecule type" value="Genomic_DNA"/>
</dbReference>